<evidence type="ECO:0000256" key="4">
    <source>
        <dbReference type="SAM" id="MobiDB-lite"/>
    </source>
</evidence>
<feature type="DNA-binding region" description="HMG box" evidence="3">
    <location>
        <begin position="205"/>
        <end position="273"/>
    </location>
</feature>
<dbReference type="Pfam" id="PF00505">
    <property type="entry name" value="HMG_box"/>
    <property type="match status" value="1"/>
</dbReference>
<evidence type="ECO:0000256" key="2">
    <source>
        <dbReference type="ARBA" id="ARBA00023163"/>
    </source>
</evidence>
<organism evidence="6 7">
    <name type="scientific">Xylaria grammica</name>
    <dbReference type="NCBI Taxonomy" id="363999"/>
    <lineage>
        <taxon>Eukaryota</taxon>
        <taxon>Fungi</taxon>
        <taxon>Dikarya</taxon>
        <taxon>Ascomycota</taxon>
        <taxon>Pezizomycotina</taxon>
        <taxon>Sordariomycetes</taxon>
        <taxon>Xylariomycetidae</taxon>
        <taxon>Xylariales</taxon>
        <taxon>Xylariaceae</taxon>
        <taxon>Xylaria</taxon>
    </lineage>
</organism>
<gene>
    <name evidence="6" type="ORF">EKO27_g3055</name>
</gene>
<reference evidence="6 7" key="1">
    <citation type="submission" date="2018-12" db="EMBL/GenBank/DDBJ databases">
        <title>Draft genome sequence of Xylaria grammica IHI A82.</title>
        <authorList>
            <person name="Buettner E."/>
            <person name="Kellner H."/>
        </authorList>
    </citation>
    <scope>NUCLEOTIDE SEQUENCE [LARGE SCALE GENOMIC DNA]</scope>
    <source>
        <strain evidence="6 7">IHI A82</strain>
    </source>
</reference>
<keyword evidence="1 3" id="KW-0238">DNA-binding</keyword>
<feature type="compositionally biased region" description="Polar residues" evidence="4">
    <location>
        <begin position="185"/>
        <end position="202"/>
    </location>
</feature>
<dbReference type="EMBL" id="RYZI01000062">
    <property type="protein sequence ID" value="RWA12054.1"/>
    <property type="molecule type" value="Genomic_DNA"/>
</dbReference>
<dbReference type="STRING" id="363999.A0A439DCC2"/>
<dbReference type="SUPFAM" id="SSF47095">
    <property type="entry name" value="HMG-box"/>
    <property type="match status" value="1"/>
</dbReference>
<evidence type="ECO:0000313" key="7">
    <source>
        <dbReference type="Proteomes" id="UP000286045"/>
    </source>
</evidence>
<proteinExistence type="predicted"/>
<dbReference type="InterPro" id="IPR009071">
    <property type="entry name" value="HMG_box_dom"/>
</dbReference>
<keyword evidence="3" id="KW-0539">Nucleus</keyword>
<dbReference type="InterPro" id="IPR050140">
    <property type="entry name" value="SRY-related_HMG-box_TF-like"/>
</dbReference>
<evidence type="ECO:0000256" key="1">
    <source>
        <dbReference type="ARBA" id="ARBA00023125"/>
    </source>
</evidence>
<dbReference type="CDD" id="cd01389">
    <property type="entry name" value="HMG-box_ROX1-like"/>
    <property type="match status" value="1"/>
</dbReference>
<dbReference type="GO" id="GO:0001228">
    <property type="term" value="F:DNA-binding transcription activator activity, RNA polymerase II-specific"/>
    <property type="evidence" value="ECO:0007669"/>
    <property type="project" value="TreeGrafter"/>
</dbReference>
<sequence length="302" mass="33770">MIVNGVVEFYKDSADNNRMHLANPMAVVQGMDFEINSVPGEQPQTLTPFYDVPVDQEHAPLNHGTQLEQDNPLEFMQSLEFALPMVQQPQMNSCALQPSGYQAHAWDPNQAQQWSTMINQGQDMINQGQDMTNYGQDTPAMSSSEVAYSMPYRQFNYPAISPTESCAGPQQPISPTSRKRKSPESDSSQETAGKETSPSENGENVARPRNAFFQFRSHMYYKLRHENPKLTGGQVSSLCGKIWGTLSDEEKQPWKDKAVVEAAEHKIQNPNWSYRPGQKKARREKAKAMKAAKAQAAQAQAA</sequence>
<comment type="caution">
    <text evidence="6">The sequence shown here is derived from an EMBL/GenBank/DDBJ whole genome shotgun (WGS) entry which is preliminary data.</text>
</comment>
<feature type="compositionally biased region" description="Low complexity" evidence="4">
    <location>
        <begin position="291"/>
        <end position="302"/>
    </location>
</feature>
<dbReference type="AlphaFoldDB" id="A0A439DCC2"/>
<protein>
    <recommendedName>
        <fullName evidence="5">HMG box domain-containing protein</fullName>
    </recommendedName>
</protein>
<evidence type="ECO:0000256" key="3">
    <source>
        <dbReference type="PROSITE-ProRule" id="PRU00267"/>
    </source>
</evidence>
<dbReference type="PANTHER" id="PTHR10270">
    <property type="entry name" value="SOX TRANSCRIPTION FACTOR"/>
    <property type="match status" value="1"/>
</dbReference>
<dbReference type="GO" id="GO:0000978">
    <property type="term" value="F:RNA polymerase II cis-regulatory region sequence-specific DNA binding"/>
    <property type="evidence" value="ECO:0007669"/>
    <property type="project" value="TreeGrafter"/>
</dbReference>
<dbReference type="SMART" id="SM00398">
    <property type="entry name" value="HMG"/>
    <property type="match status" value="1"/>
</dbReference>
<dbReference type="Proteomes" id="UP000286045">
    <property type="component" value="Unassembled WGS sequence"/>
</dbReference>
<dbReference type="PANTHER" id="PTHR10270:SF161">
    <property type="entry name" value="SEX-DETERMINING REGION Y PROTEIN"/>
    <property type="match status" value="1"/>
</dbReference>
<feature type="region of interest" description="Disordered" evidence="4">
    <location>
        <begin position="160"/>
        <end position="206"/>
    </location>
</feature>
<name>A0A439DCC2_9PEZI</name>
<dbReference type="InterPro" id="IPR036910">
    <property type="entry name" value="HMG_box_dom_sf"/>
</dbReference>
<keyword evidence="7" id="KW-1185">Reference proteome</keyword>
<dbReference type="Gene3D" id="1.10.30.10">
    <property type="entry name" value="High mobility group box domain"/>
    <property type="match status" value="1"/>
</dbReference>
<keyword evidence="2" id="KW-0804">Transcription</keyword>
<feature type="domain" description="HMG box" evidence="5">
    <location>
        <begin position="205"/>
        <end position="273"/>
    </location>
</feature>
<accession>A0A439DCC2</accession>
<dbReference type="GO" id="GO:0005634">
    <property type="term" value="C:nucleus"/>
    <property type="evidence" value="ECO:0007669"/>
    <property type="project" value="UniProtKB-UniRule"/>
</dbReference>
<feature type="compositionally biased region" description="Basic residues" evidence="4">
    <location>
        <begin position="277"/>
        <end position="290"/>
    </location>
</feature>
<dbReference type="PROSITE" id="PS50118">
    <property type="entry name" value="HMG_BOX_2"/>
    <property type="match status" value="1"/>
</dbReference>
<feature type="region of interest" description="Disordered" evidence="4">
    <location>
        <begin position="270"/>
        <end position="302"/>
    </location>
</feature>
<dbReference type="GO" id="GO:0030154">
    <property type="term" value="P:cell differentiation"/>
    <property type="evidence" value="ECO:0007669"/>
    <property type="project" value="TreeGrafter"/>
</dbReference>
<evidence type="ECO:0000313" key="6">
    <source>
        <dbReference type="EMBL" id="RWA12054.1"/>
    </source>
</evidence>
<evidence type="ECO:0000259" key="5">
    <source>
        <dbReference type="PROSITE" id="PS50118"/>
    </source>
</evidence>